<comment type="caution">
    <text evidence="4">The sequence shown here is derived from an EMBL/GenBank/DDBJ whole genome shotgun (WGS) entry which is preliminary data.</text>
</comment>
<reference evidence="4 5" key="1">
    <citation type="submission" date="2019-06" db="EMBL/GenBank/DDBJ databases">
        <title>Sequencing the genomes of 1000 actinobacteria strains.</title>
        <authorList>
            <person name="Klenk H.-P."/>
        </authorList>
    </citation>
    <scope>NUCLEOTIDE SEQUENCE [LARGE SCALE GENOMIC DNA]</scope>
    <source>
        <strain evidence="4 5">DSM 46699</strain>
    </source>
</reference>
<dbReference type="PROSITE" id="PS50977">
    <property type="entry name" value="HTH_TETR_2"/>
    <property type="match status" value="1"/>
</dbReference>
<proteinExistence type="predicted"/>
<dbReference type="InterPro" id="IPR009057">
    <property type="entry name" value="Homeodomain-like_sf"/>
</dbReference>
<keyword evidence="5" id="KW-1185">Reference proteome</keyword>
<dbReference type="AlphaFoldDB" id="A0A561U8V9"/>
<sequence length="221" mass="23936">MRMGAGMPPIEPTGDVLSGPVELEVTASDGSRRPRADAVRNRAKLLDAAARLMNGGCGAANLTMDAVAAEAEVGKGTVFRRFGDRNGLLLALLDHVERRLQEAFLSGPPPLGPGAPAIERLRAFGPAVMRHELDNMELYLAAQPPVERRYQVPARALRRSHLTILLRQTEATTDIELAAETLLASIDTTLLHHLVEQRGFGRSRLDAGWQDLVTRLATPLA</sequence>
<dbReference type="GO" id="GO:0003700">
    <property type="term" value="F:DNA-binding transcription factor activity"/>
    <property type="evidence" value="ECO:0007669"/>
    <property type="project" value="TreeGrafter"/>
</dbReference>
<evidence type="ECO:0000313" key="5">
    <source>
        <dbReference type="Proteomes" id="UP000316184"/>
    </source>
</evidence>
<dbReference type="PANTHER" id="PTHR30055:SF209">
    <property type="entry name" value="POSSIBLE TRANSCRIPTIONAL REGULATORY PROTEIN (PROBABLY TETR-FAMILY)"/>
    <property type="match status" value="1"/>
</dbReference>
<dbReference type="GO" id="GO:0000976">
    <property type="term" value="F:transcription cis-regulatory region binding"/>
    <property type="evidence" value="ECO:0007669"/>
    <property type="project" value="TreeGrafter"/>
</dbReference>
<dbReference type="InterPro" id="IPR001647">
    <property type="entry name" value="HTH_TetR"/>
</dbReference>
<evidence type="ECO:0000259" key="3">
    <source>
        <dbReference type="PROSITE" id="PS50977"/>
    </source>
</evidence>
<feature type="DNA-binding region" description="H-T-H motif" evidence="2">
    <location>
        <begin position="63"/>
        <end position="82"/>
    </location>
</feature>
<dbReference type="InterPro" id="IPR050109">
    <property type="entry name" value="HTH-type_TetR-like_transc_reg"/>
</dbReference>
<name>A0A561U8V9_9PSEU</name>
<dbReference type="PANTHER" id="PTHR30055">
    <property type="entry name" value="HTH-TYPE TRANSCRIPTIONAL REGULATOR RUTR"/>
    <property type="match status" value="1"/>
</dbReference>
<dbReference type="EMBL" id="VIWX01000002">
    <property type="protein sequence ID" value="TWF95791.1"/>
    <property type="molecule type" value="Genomic_DNA"/>
</dbReference>
<accession>A0A561U8V9</accession>
<evidence type="ECO:0000256" key="1">
    <source>
        <dbReference type="ARBA" id="ARBA00023125"/>
    </source>
</evidence>
<dbReference type="SUPFAM" id="SSF46689">
    <property type="entry name" value="Homeodomain-like"/>
    <property type="match status" value="1"/>
</dbReference>
<dbReference type="Proteomes" id="UP000316184">
    <property type="component" value="Unassembled WGS sequence"/>
</dbReference>
<keyword evidence="1 2" id="KW-0238">DNA-binding</keyword>
<dbReference type="Pfam" id="PF00440">
    <property type="entry name" value="TetR_N"/>
    <property type="match status" value="1"/>
</dbReference>
<organism evidence="4 5">
    <name type="scientific">Saccharopolyspora dendranthemae</name>
    <dbReference type="NCBI Taxonomy" id="1181886"/>
    <lineage>
        <taxon>Bacteria</taxon>
        <taxon>Bacillati</taxon>
        <taxon>Actinomycetota</taxon>
        <taxon>Actinomycetes</taxon>
        <taxon>Pseudonocardiales</taxon>
        <taxon>Pseudonocardiaceae</taxon>
        <taxon>Saccharopolyspora</taxon>
    </lineage>
</organism>
<protein>
    <submittedName>
        <fullName evidence="4">TetR family transcriptional regulator</fullName>
    </submittedName>
</protein>
<evidence type="ECO:0000256" key="2">
    <source>
        <dbReference type="PROSITE-ProRule" id="PRU00335"/>
    </source>
</evidence>
<dbReference type="Gene3D" id="1.10.357.10">
    <property type="entry name" value="Tetracycline Repressor, domain 2"/>
    <property type="match status" value="1"/>
</dbReference>
<evidence type="ECO:0000313" key="4">
    <source>
        <dbReference type="EMBL" id="TWF95791.1"/>
    </source>
</evidence>
<gene>
    <name evidence="4" type="ORF">FHU35_12791</name>
</gene>
<feature type="domain" description="HTH tetR-type" evidence="3">
    <location>
        <begin position="39"/>
        <end position="100"/>
    </location>
</feature>